<organism evidence="1 2">
    <name type="scientific">Thiobacillus sedimenti</name>
    <dbReference type="NCBI Taxonomy" id="3110231"/>
    <lineage>
        <taxon>Bacteria</taxon>
        <taxon>Pseudomonadati</taxon>
        <taxon>Pseudomonadota</taxon>
        <taxon>Betaproteobacteria</taxon>
        <taxon>Nitrosomonadales</taxon>
        <taxon>Thiobacillaceae</taxon>
        <taxon>Thiobacillus</taxon>
    </lineage>
</organism>
<keyword evidence="2" id="KW-1185">Reference proteome</keyword>
<dbReference type="RefSeq" id="WP_324779557.1">
    <property type="nucleotide sequence ID" value="NZ_CP141769.1"/>
</dbReference>
<proteinExistence type="predicted"/>
<dbReference type="EMBL" id="CP141769">
    <property type="protein sequence ID" value="WRS39025.1"/>
    <property type="molecule type" value="Genomic_DNA"/>
</dbReference>
<dbReference type="Proteomes" id="UP001334732">
    <property type="component" value="Chromosome"/>
</dbReference>
<reference evidence="1 2" key="1">
    <citation type="submission" date="2023-12" db="EMBL/GenBank/DDBJ databases">
        <title>Thiobacillus sedimentum sp. nov., a chemolithoautotrophic sulfur-oxidizing bacterium isolated from freshwater sediment.</title>
        <authorList>
            <person name="Luo J."/>
            <person name="Dai C."/>
        </authorList>
    </citation>
    <scope>NUCLEOTIDE SEQUENCE [LARGE SCALE GENOMIC DNA]</scope>
    <source>
        <strain evidence="1 2">SCUT-2</strain>
    </source>
</reference>
<gene>
    <name evidence="1" type="ORF">VA613_13595</name>
</gene>
<accession>A0ABZ1CJ87</accession>
<protein>
    <submittedName>
        <fullName evidence="1">Uncharacterized protein</fullName>
    </submittedName>
</protein>
<name>A0ABZ1CJ87_9PROT</name>
<evidence type="ECO:0000313" key="2">
    <source>
        <dbReference type="Proteomes" id="UP001334732"/>
    </source>
</evidence>
<evidence type="ECO:0000313" key="1">
    <source>
        <dbReference type="EMBL" id="WRS39025.1"/>
    </source>
</evidence>
<sequence length="302" mass="32463">MILRWISTWVLLAFSTAVWAISPYIQGDSVTGGSVQAAAGAVEAKLKRGGFKVVGKYFPQNLAGYGVVVATDDAMLGEVASVGGNAVLGAAIRVGVKADGTVTYTNPDYWYRAYFRKAFARKEEAVKALQGRLQETLGAGKGMGGDETAGSLANYRYMIGMERLDSPKNKLAEYGSFAEAVKTVRDNLAKGAARTSKVYEIVMPGQKLAVFGVAMNEGENSDGNWIKRIDMQNSIAGLPYEIYVVDKEVESPHGRFRIALAFPDVGMGQFMRISSLPNSIIETMSAVAGAEKKSSGDAWQQQ</sequence>